<reference evidence="1" key="1">
    <citation type="submission" date="2017-05" db="UniProtKB">
        <authorList>
            <consortium name="EnsemblMetazoa"/>
        </authorList>
    </citation>
    <scope>IDENTIFICATION</scope>
</reference>
<accession>A0A1X7VMZ2</accession>
<evidence type="ECO:0000313" key="1">
    <source>
        <dbReference type="EnsemblMetazoa" id="Aqu2.1.41205_001"/>
    </source>
</evidence>
<proteinExistence type="predicted"/>
<protein>
    <submittedName>
        <fullName evidence="1">Uncharacterized protein</fullName>
    </submittedName>
</protein>
<dbReference type="AlphaFoldDB" id="A0A1X7VMZ2"/>
<dbReference type="EnsemblMetazoa" id="Aqu2.1.41205_001">
    <property type="protein sequence ID" value="Aqu2.1.41205_001"/>
    <property type="gene ID" value="Aqu2.1.41205"/>
</dbReference>
<organism evidence="1">
    <name type="scientific">Amphimedon queenslandica</name>
    <name type="common">Sponge</name>
    <dbReference type="NCBI Taxonomy" id="400682"/>
    <lineage>
        <taxon>Eukaryota</taxon>
        <taxon>Metazoa</taxon>
        <taxon>Porifera</taxon>
        <taxon>Demospongiae</taxon>
        <taxon>Heteroscleromorpha</taxon>
        <taxon>Haplosclerida</taxon>
        <taxon>Niphatidae</taxon>
        <taxon>Amphimedon</taxon>
    </lineage>
</organism>
<name>A0A1X7VMZ2_AMPQE</name>
<sequence length="239" mass="24310">VCGSCSSPFSSSSSLTSASFSPSLLFSVTPLPSPTSSTGSCWSSFSLSLSFSSKLSLFSKDFCLSCFPFSRASSSSSSSPPVIISKLEPDDSILTCLSSDSLLDIVNSALPSSSSVNMGTGLSVCSLLSVSSTGGVASFVGVSLGDKASSGTKVLSPREGVVSSPKLELTSLPIVLVAVTSLGGASCINLDCSSVTSLMCPNPNSSLFGGVLTIAIWGVVSIESMLRSRECGRDDLSWD</sequence>
<dbReference type="InParanoid" id="A0A1X7VMZ2"/>